<feature type="domain" description="Mechanosensitive ion channel transmembrane helices 2/3" evidence="11">
    <location>
        <begin position="66"/>
        <end position="106"/>
    </location>
</feature>
<gene>
    <name evidence="12" type="ORF">BLM47_07715</name>
</gene>
<keyword evidence="4 8" id="KW-0812">Transmembrane</keyword>
<dbReference type="InterPro" id="IPR010920">
    <property type="entry name" value="LSM_dom_sf"/>
</dbReference>
<evidence type="ECO:0000256" key="5">
    <source>
        <dbReference type="ARBA" id="ARBA00022989"/>
    </source>
</evidence>
<dbReference type="Gene3D" id="2.30.30.60">
    <property type="match status" value="1"/>
</dbReference>
<comment type="function">
    <text evidence="7">May play a role in resistance to osmotic downshock.</text>
</comment>
<dbReference type="Pfam" id="PF21088">
    <property type="entry name" value="MS_channel_1st"/>
    <property type="match status" value="1"/>
</dbReference>
<dbReference type="SUPFAM" id="SSF82861">
    <property type="entry name" value="Mechanosensitive channel protein MscS (YggB), transmembrane region"/>
    <property type="match status" value="1"/>
</dbReference>
<evidence type="ECO:0000256" key="8">
    <source>
        <dbReference type="SAM" id="Phobius"/>
    </source>
</evidence>
<dbReference type="SUPFAM" id="SSF82689">
    <property type="entry name" value="Mechanosensitive channel protein MscS (YggB), C-terminal domain"/>
    <property type="match status" value="1"/>
</dbReference>
<keyword evidence="5 8" id="KW-1133">Transmembrane helix</keyword>
<protein>
    <recommendedName>
        <fullName evidence="14">Mechanosensitive ion channel protein MscS</fullName>
    </recommendedName>
</protein>
<evidence type="ECO:0000256" key="1">
    <source>
        <dbReference type="ARBA" id="ARBA00004651"/>
    </source>
</evidence>
<dbReference type="Pfam" id="PF00924">
    <property type="entry name" value="MS_channel_2nd"/>
    <property type="match status" value="1"/>
</dbReference>
<evidence type="ECO:0000313" key="13">
    <source>
        <dbReference type="Proteomes" id="UP000243688"/>
    </source>
</evidence>
<dbReference type="InterPro" id="IPR006685">
    <property type="entry name" value="MscS_channel_2nd"/>
</dbReference>
<feature type="domain" description="Mechanosensitive ion channel MscS" evidence="9">
    <location>
        <begin position="107"/>
        <end position="171"/>
    </location>
</feature>
<dbReference type="GO" id="GO:0008381">
    <property type="term" value="F:mechanosensitive monoatomic ion channel activity"/>
    <property type="evidence" value="ECO:0007669"/>
    <property type="project" value="InterPro"/>
</dbReference>
<evidence type="ECO:0000259" key="9">
    <source>
        <dbReference type="Pfam" id="PF00924"/>
    </source>
</evidence>
<dbReference type="Gene3D" id="3.30.70.100">
    <property type="match status" value="1"/>
</dbReference>
<dbReference type="InterPro" id="IPR011066">
    <property type="entry name" value="MscS_channel_C_sf"/>
</dbReference>
<comment type="caution">
    <text evidence="12">The sequence shown here is derived from an EMBL/GenBank/DDBJ whole genome shotgun (WGS) entry which is preliminary data.</text>
</comment>
<dbReference type="InterPro" id="IPR045276">
    <property type="entry name" value="YbiO_bact"/>
</dbReference>
<feature type="transmembrane region" description="Helical" evidence="8">
    <location>
        <begin position="90"/>
        <end position="109"/>
    </location>
</feature>
<dbReference type="FunFam" id="2.30.30.60:FF:000001">
    <property type="entry name" value="MscS Mechanosensitive ion channel"/>
    <property type="match status" value="1"/>
</dbReference>
<evidence type="ECO:0000259" key="11">
    <source>
        <dbReference type="Pfam" id="PF21088"/>
    </source>
</evidence>
<dbReference type="GO" id="GO:0005886">
    <property type="term" value="C:plasma membrane"/>
    <property type="evidence" value="ECO:0007669"/>
    <property type="project" value="UniProtKB-SubCell"/>
</dbReference>
<comment type="subcellular location">
    <subcellularLocation>
        <location evidence="1">Cell membrane</location>
        <topology evidence="1">Multi-pass membrane protein</topology>
    </subcellularLocation>
</comment>
<dbReference type="InterPro" id="IPR049278">
    <property type="entry name" value="MS_channel_C"/>
</dbReference>
<keyword evidence="6 8" id="KW-0472">Membrane</keyword>
<dbReference type="InterPro" id="IPR049142">
    <property type="entry name" value="MS_channel_1st"/>
</dbReference>
<feature type="transmembrane region" description="Helical" evidence="8">
    <location>
        <begin position="62"/>
        <end position="84"/>
    </location>
</feature>
<evidence type="ECO:0000256" key="2">
    <source>
        <dbReference type="ARBA" id="ARBA00008017"/>
    </source>
</evidence>
<proteinExistence type="inferred from homology"/>
<keyword evidence="3" id="KW-1003">Cell membrane</keyword>
<evidence type="ECO:0008006" key="14">
    <source>
        <dbReference type="Google" id="ProtNLM"/>
    </source>
</evidence>
<evidence type="ECO:0000313" key="12">
    <source>
        <dbReference type="EMBL" id="PDO10403.1"/>
    </source>
</evidence>
<evidence type="ECO:0000256" key="7">
    <source>
        <dbReference type="ARBA" id="ARBA00059688"/>
    </source>
</evidence>
<dbReference type="EMBL" id="MOXJ01000015">
    <property type="protein sequence ID" value="PDO10403.1"/>
    <property type="molecule type" value="Genomic_DNA"/>
</dbReference>
<dbReference type="InterPro" id="IPR011014">
    <property type="entry name" value="MscS_channel_TM-2"/>
</dbReference>
<evidence type="ECO:0000256" key="3">
    <source>
        <dbReference type="ARBA" id="ARBA00022475"/>
    </source>
</evidence>
<dbReference type="Proteomes" id="UP000243688">
    <property type="component" value="Unassembled WGS sequence"/>
</dbReference>
<feature type="transmembrane region" description="Helical" evidence="8">
    <location>
        <begin position="20"/>
        <end position="42"/>
    </location>
</feature>
<name>A0A2A6E079_9BACL</name>
<dbReference type="SUPFAM" id="SSF50182">
    <property type="entry name" value="Sm-like ribonucleoproteins"/>
    <property type="match status" value="1"/>
</dbReference>
<dbReference type="Pfam" id="PF21082">
    <property type="entry name" value="MS_channel_3rd"/>
    <property type="match status" value="1"/>
</dbReference>
<accession>A0A2A6E079</accession>
<organism evidence="12 13">
    <name type="scientific">Candidatus Reconcilbacillus cellulovorans</name>
    <dbReference type="NCBI Taxonomy" id="1906605"/>
    <lineage>
        <taxon>Bacteria</taxon>
        <taxon>Bacillati</taxon>
        <taxon>Bacillota</taxon>
        <taxon>Bacilli</taxon>
        <taxon>Bacillales</taxon>
        <taxon>Paenibacillaceae</taxon>
        <taxon>Candidatus Reconcilbacillus</taxon>
    </lineage>
</organism>
<evidence type="ECO:0000256" key="6">
    <source>
        <dbReference type="ARBA" id="ARBA00023136"/>
    </source>
</evidence>
<sequence length="265" mass="28704">MDGWTEIVLAHPVAVVGKAALIALGARLSVWIMDRVIGTAVAARSRGRFRLDTRRSRTLTKLLHNAVAYLIYLAAIVWILRVFGVDPGPVLAGAGIIGLAIGFGAQNLIRDVITGFFILLEDQFAVGDVVQIGSFKGTVEEIGLRVTKLRSWTGELHIIPNGSIAQVTNFSVYPSLAVVDVPVAGDVDPDEAIRVINEAVGRLHEEYESVLKPPEVLGIQTIGLSETVLRVVAECSPNRQTEVSRLLNREIKKALDRAGLRMRSG</sequence>
<dbReference type="PANTHER" id="PTHR30460:SF0">
    <property type="entry name" value="MODERATE CONDUCTANCE MECHANOSENSITIVE CHANNEL YBIO"/>
    <property type="match status" value="1"/>
</dbReference>
<feature type="domain" description="Mechanosensitive ion channel MscS C-terminal" evidence="10">
    <location>
        <begin position="178"/>
        <end position="262"/>
    </location>
</feature>
<dbReference type="PANTHER" id="PTHR30460">
    <property type="entry name" value="MODERATE CONDUCTANCE MECHANOSENSITIVE CHANNEL YBIO"/>
    <property type="match status" value="1"/>
</dbReference>
<evidence type="ECO:0000256" key="4">
    <source>
        <dbReference type="ARBA" id="ARBA00022692"/>
    </source>
</evidence>
<evidence type="ECO:0000259" key="10">
    <source>
        <dbReference type="Pfam" id="PF21082"/>
    </source>
</evidence>
<dbReference type="AlphaFoldDB" id="A0A2A6E079"/>
<comment type="similarity">
    <text evidence="2">Belongs to the MscS (TC 1.A.23) family.</text>
</comment>
<dbReference type="InterPro" id="IPR023408">
    <property type="entry name" value="MscS_beta-dom_sf"/>
</dbReference>
<reference evidence="12 13" key="1">
    <citation type="submission" date="2016-12" db="EMBL/GenBank/DDBJ databases">
        <title>Candidatus Reconcilibacillus cellulovorans genome.</title>
        <authorList>
            <person name="Kolinko S."/>
            <person name="Wu Y.-W."/>
            <person name="Tachea F."/>
            <person name="Denzel E."/>
            <person name="Hiras J."/>
            <person name="Baecker N."/>
            <person name="Chan L.J."/>
            <person name="Eichorst S.A."/>
            <person name="Frey D."/>
            <person name="Adams P.D."/>
            <person name="Pray T."/>
            <person name="Tanjore D."/>
            <person name="Petzold C.J."/>
            <person name="Gladden J.M."/>
            <person name="Simmons B.A."/>
            <person name="Singer S.W."/>
        </authorList>
    </citation>
    <scope>NUCLEOTIDE SEQUENCE [LARGE SCALE GENOMIC DNA]</scope>
    <source>
        <strain evidence="12">JTherm</strain>
    </source>
</reference>
<dbReference type="Gene3D" id="1.10.287.1260">
    <property type="match status" value="1"/>
</dbReference>